<organism evidence="1 2">
    <name type="scientific">Solirubrobacter pauli</name>
    <dbReference type="NCBI Taxonomy" id="166793"/>
    <lineage>
        <taxon>Bacteria</taxon>
        <taxon>Bacillati</taxon>
        <taxon>Actinomycetota</taxon>
        <taxon>Thermoleophilia</taxon>
        <taxon>Solirubrobacterales</taxon>
        <taxon>Solirubrobacteraceae</taxon>
        <taxon>Solirubrobacter</taxon>
    </lineage>
</organism>
<protein>
    <submittedName>
        <fullName evidence="1">Prevent-host-death family protein</fullName>
    </submittedName>
</protein>
<evidence type="ECO:0000313" key="1">
    <source>
        <dbReference type="EMBL" id="RKQ88350.1"/>
    </source>
</evidence>
<name>A0A660L9W6_9ACTN</name>
<dbReference type="OrthoDB" id="33091at2"/>
<accession>A0A660L9W6</accession>
<gene>
    <name evidence="1" type="ORF">C8N24_6392</name>
</gene>
<dbReference type="NCBIfam" id="TIGR01552">
    <property type="entry name" value="phd_fam"/>
    <property type="match status" value="1"/>
</dbReference>
<keyword evidence="2" id="KW-1185">Reference proteome</keyword>
<sequence length="84" mass="9305">MGRAITQRELRNQSGDIMRALDRGESFTVTRNGVPVGELSPTRPRQVVDRDTVLAAFAGAPPVDHARLREDLDRLSEQDPAPRV</sequence>
<evidence type="ECO:0000313" key="2">
    <source>
        <dbReference type="Proteomes" id="UP000278962"/>
    </source>
</evidence>
<dbReference type="AlphaFoldDB" id="A0A660L9W6"/>
<comment type="caution">
    <text evidence="1">The sequence shown here is derived from an EMBL/GenBank/DDBJ whole genome shotgun (WGS) entry which is preliminary data.</text>
</comment>
<dbReference type="Proteomes" id="UP000278962">
    <property type="component" value="Unassembled WGS sequence"/>
</dbReference>
<proteinExistence type="predicted"/>
<dbReference type="EMBL" id="RBIL01000002">
    <property type="protein sequence ID" value="RKQ88350.1"/>
    <property type="molecule type" value="Genomic_DNA"/>
</dbReference>
<reference evidence="1 2" key="1">
    <citation type="submission" date="2018-10" db="EMBL/GenBank/DDBJ databases">
        <title>Genomic Encyclopedia of Archaeal and Bacterial Type Strains, Phase II (KMG-II): from individual species to whole genera.</title>
        <authorList>
            <person name="Goeker M."/>
        </authorList>
    </citation>
    <scope>NUCLEOTIDE SEQUENCE [LARGE SCALE GENOMIC DNA]</scope>
    <source>
        <strain evidence="1 2">DSM 14954</strain>
    </source>
</reference>